<evidence type="ECO:0000259" key="10">
    <source>
        <dbReference type="SMART" id="SM00199"/>
    </source>
</evidence>
<dbReference type="GO" id="GO:0008009">
    <property type="term" value="F:chemokine activity"/>
    <property type="evidence" value="ECO:0007669"/>
    <property type="project" value="InterPro"/>
</dbReference>
<dbReference type="Gene3D" id="2.40.50.40">
    <property type="match status" value="1"/>
</dbReference>
<dbReference type="GO" id="GO:0006955">
    <property type="term" value="P:immune response"/>
    <property type="evidence" value="ECO:0007669"/>
    <property type="project" value="InterPro"/>
</dbReference>
<feature type="domain" description="Chemokine interleukin-8-like" evidence="10">
    <location>
        <begin position="25"/>
        <end position="85"/>
    </location>
</feature>
<organism evidence="11">
    <name type="scientific">Osmerus mordax</name>
    <name type="common">Rainbow smelt</name>
    <name type="synonym">Atherina mordax</name>
    <dbReference type="NCBI Taxonomy" id="8014"/>
    <lineage>
        <taxon>Eukaryota</taxon>
        <taxon>Metazoa</taxon>
        <taxon>Chordata</taxon>
        <taxon>Craniata</taxon>
        <taxon>Vertebrata</taxon>
        <taxon>Euteleostomi</taxon>
        <taxon>Actinopterygii</taxon>
        <taxon>Neopterygii</taxon>
        <taxon>Teleostei</taxon>
        <taxon>Stomiati</taxon>
        <taxon>Osmeriformes</taxon>
        <taxon>Osmeridae</taxon>
        <taxon>Osmerus</taxon>
    </lineage>
</organism>
<comment type="similarity">
    <text evidence="2 9">Belongs to the intercrine beta (chemokine CC) family.</text>
</comment>
<protein>
    <recommendedName>
        <fullName evidence="9">C-C motif chemokine</fullName>
    </recommendedName>
</protein>
<evidence type="ECO:0000256" key="3">
    <source>
        <dbReference type="ARBA" id="ARBA00022500"/>
    </source>
</evidence>
<dbReference type="PROSITE" id="PS00472">
    <property type="entry name" value="SMALL_CYTOKINES_CC"/>
    <property type="match status" value="1"/>
</dbReference>
<evidence type="ECO:0000313" key="11">
    <source>
        <dbReference type="EMBL" id="ACO10106.1"/>
    </source>
</evidence>
<dbReference type="SMART" id="SM00199">
    <property type="entry name" value="SCY"/>
    <property type="match status" value="1"/>
</dbReference>
<dbReference type="GO" id="GO:0006954">
    <property type="term" value="P:inflammatory response"/>
    <property type="evidence" value="ECO:0007669"/>
    <property type="project" value="UniProtKB-KW"/>
</dbReference>
<dbReference type="SUPFAM" id="SSF54117">
    <property type="entry name" value="Interleukin 8-like chemokines"/>
    <property type="match status" value="1"/>
</dbReference>
<dbReference type="InterPro" id="IPR000827">
    <property type="entry name" value="Chemokine_CC_CS"/>
</dbReference>
<dbReference type="PANTHER" id="PTHR12015:SF108">
    <property type="entry name" value="C-C MOTIF CHEMOKINE 20"/>
    <property type="match status" value="1"/>
</dbReference>
<evidence type="ECO:0000256" key="2">
    <source>
        <dbReference type="ARBA" id="ARBA00010868"/>
    </source>
</evidence>
<evidence type="ECO:0000256" key="8">
    <source>
        <dbReference type="ARBA" id="ARBA00023198"/>
    </source>
</evidence>
<dbReference type="InterPro" id="IPR036048">
    <property type="entry name" value="Interleukin_8-like_sf"/>
</dbReference>
<evidence type="ECO:0000256" key="5">
    <source>
        <dbReference type="ARBA" id="ARBA00022525"/>
    </source>
</evidence>
<dbReference type="InterPro" id="IPR039809">
    <property type="entry name" value="Chemokine_b/g/d"/>
</dbReference>
<keyword evidence="8" id="KW-0395">Inflammatory response</keyword>
<feature type="signal peptide" evidence="9">
    <location>
        <begin position="1"/>
        <end position="22"/>
    </location>
</feature>
<keyword evidence="6 9" id="KW-0732">Signal</keyword>
<dbReference type="CDD" id="cd00272">
    <property type="entry name" value="Chemokine_CC"/>
    <property type="match status" value="1"/>
</dbReference>
<dbReference type="FunFam" id="2.40.50.40:FF:000012">
    <property type="entry name" value="C-C motif chemokine"/>
    <property type="match status" value="1"/>
</dbReference>
<feature type="chain" id="PRO_5005124796" description="C-C motif chemokine" evidence="9">
    <location>
        <begin position="23"/>
        <end position="110"/>
    </location>
</feature>
<evidence type="ECO:0000256" key="1">
    <source>
        <dbReference type="ARBA" id="ARBA00004613"/>
    </source>
</evidence>
<evidence type="ECO:0000256" key="4">
    <source>
        <dbReference type="ARBA" id="ARBA00022514"/>
    </source>
</evidence>
<proteinExistence type="evidence at transcript level"/>
<dbReference type="PANTHER" id="PTHR12015">
    <property type="entry name" value="SMALL INDUCIBLE CYTOKINE A"/>
    <property type="match status" value="1"/>
</dbReference>
<accession>C1BM53</accession>
<sequence length="110" mass="12510">MAAVYKLLFCGLLFCFLTVTQGQMVVDCCLKVSDREIPRQLVRSYQHQHLGQGCSLDAVIFVTKKNRFLCATPGQPWVRDLINHVDHLTKKCRSSNFQGKRCRGLKPQAV</sequence>
<gene>
    <name evidence="11" type="primary">CCL21</name>
</gene>
<reference evidence="11" key="1">
    <citation type="submission" date="2009-03" db="EMBL/GenBank/DDBJ databases">
        <title>Osmerus mordax full-length cDNAs.</title>
        <authorList>
            <person name="von Schalburg K."/>
            <person name="Leong J."/>
            <person name="Cooper G."/>
            <person name="Davidson W.S."/>
            <person name="Koop B.F."/>
        </authorList>
    </citation>
    <scope>NUCLEOTIDE SEQUENCE</scope>
    <source>
        <tissue evidence="11">Brain</tissue>
    </source>
</reference>
<dbReference type="InterPro" id="IPR001811">
    <property type="entry name" value="Chemokine_IL8-like_dom"/>
</dbReference>
<keyword evidence="3 9" id="KW-0145">Chemotaxis</keyword>
<evidence type="ECO:0000256" key="7">
    <source>
        <dbReference type="ARBA" id="ARBA00023157"/>
    </source>
</evidence>
<dbReference type="AlphaFoldDB" id="C1BM53"/>
<keyword evidence="7" id="KW-1015">Disulfide bond</keyword>
<dbReference type="EMBL" id="BT075682">
    <property type="protein sequence ID" value="ACO10106.1"/>
    <property type="molecule type" value="mRNA"/>
</dbReference>
<dbReference type="Pfam" id="PF00048">
    <property type="entry name" value="IL8"/>
    <property type="match status" value="1"/>
</dbReference>
<keyword evidence="5 9" id="KW-0964">Secreted</keyword>
<evidence type="ECO:0000256" key="9">
    <source>
        <dbReference type="RuleBase" id="RU361150"/>
    </source>
</evidence>
<keyword evidence="4 9" id="KW-0202">Cytokine</keyword>
<name>C1BM53_OSMMO</name>
<comment type="subcellular location">
    <subcellularLocation>
        <location evidence="1 9">Secreted</location>
    </subcellularLocation>
</comment>
<evidence type="ECO:0000256" key="6">
    <source>
        <dbReference type="ARBA" id="ARBA00022729"/>
    </source>
</evidence>
<dbReference type="GO" id="GO:0005615">
    <property type="term" value="C:extracellular space"/>
    <property type="evidence" value="ECO:0007669"/>
    <property type="project" value="UniProtKB-KW"/>
</dbReference>